<dbReference type="InterPro" id="IPR006016">
    <property type="entry name" value="UspA"/>
</dbReference>
<dbReference type="Gene3D" id="3.40.50.620">
    <property type="entry name" value="HUPs"/>
    <property type="match status" value="1"/>
</dbReference>
<comment type="similarity">
    <text evidence="1 2">Belongs to the universal stress protein A family.</text>
</comment>
<dbReference type="RefSeq" id="WP_069482231.1">
    <property type="nucleotide sequence ID" value="NZ_JARTJZ010000010.1"/>
</dbReference>
<dbReference type="PANTHER" id="PTHR46268">
    <property type="entry name" value="STRESS RESPONSE PROTEIN NHAX"/>
    <property type="match status" value="1"/>
</dbReference>
<gene>
    <name evidence="4" type="ORF">BG258_16145</name>
</gene>
<dbReference type="PIRSF" id="PIRSF006276">
    <property type="entry name" value="UspA"/>
    <property type="match status" value="1"/>
</dbReference>
<evidence type="ECO:0000313" key="4">
    <source>
        <dbReference type="EMBL" id="ODV57332.1"/>
    </source>
</evidence>
<dbReference type="AlphaFoldDB" id="A0A1E4RA37"/>
<sequence>MANYLKIAVAIDFSEQSLKALERASQLAMQHNATLQLVNVIDTKSFGAVSAYDLKYAEELKKENKSKMESLEKQVVQIGVQSVESVVETGSPKGILTQLTHVDLIVCGATGLNRMEKMMLGSVAEKVVRHAHCDVLIVR</sequence>
<comment type="subcellular location">
    <subcellularLocation>
        <location evidence="2">Cytoplasm</location>
    </subcellularLocation>
</comment>
<dbReference type="OrthoDB" id="9794782at2"/>
<dbReference type="PRINTS" id="PR01438">
    <property type="entry name" value="UNVRSLSTRESS"/>
</dbReference>
<dbReference type="Pfam" id="PF00582">
    <property type="entry name" value="Usp"/>
    <property type="match status" value="1"/>
</dbReference>
<dbReference type="InterPro" id="IPR006015">
    <property type="entry name" value="Universal_stress_UspA"/>
</dbReference>
<feature type="domain" description="UspA" evidence="3">
    <location>
        <begin position="4"/>
        <end position="139"/>
    </location>
</feature>
<dbReference type="EMBL" id="MECQ01000001">
    <property type="protein sequence ID" value="ODV57332.1"/>
    <property type="molecule type" value="Genomic_DNA"/>
</dbReference>
<dbReference type="Proteomes" id="UP000094784">
    <property type="component" value="Unassembled WGS sequence"/>
</dbReference>
<accession>A0A1E4RA37</accession>
<dbReference type="GO" id="GO:0005737">
    <property type="term" value="C:cytoplasm"/>
    <property type="evidence" value="ECO:0007669"/>
    <property type="project" value="UniProtKB-SubCell"/>
</dbReference>
<protein>
    <recommendedName>
        <fullName evidence="2">Universal stress protein</fullName>
    </recommendedName>
</protein>
<dbReference type="CDD" id="cd00293">
    <property type="entry name" value="USP-like"/>
    <property type="match status" value="1"/>
</dbReference>
<evidence type="ECO:0000259" key="3">
    <source>
        <dbReference type="Pfam" id="PF00582"/>
    </source>
</evidence>
<dbReference type="SUPFAM" id="SSF52402">
    <property type="entry name" value="Adenine nucleotide alpha hydrolases-like"/>
    <property type="match status" value="1"/>
</dbReference>
<evidence type="ECO:0000313" key="5">
    <source>
        <dbReference type="Proteomes" id="UP000094784"/>
    </source>
</evidence>
<keyword evidence="2" id="KW-0963">Cytoplasm</keyword>
<dbReference type="InterPro" id="IPR014729">
    <property type="entry name" value="Rossmann-like_a/b/a_fold"/>
</dbReference>
<organism evidence="4 5">
    <name type="scientific">Lysinibacillus fusiformis</name>
    <dbReference type="NCBI Taxonomy" id="28031"/>
    <lineage>
        <taxon>Bacteria</taxon>
        <taxon>Bacillati</taxon>
        <taxon>Bacillota</taxon>
        <taxon>Bacilli</taxon>
        <taxon>Bacillales</taxon>
        <taxon>Bacillaceae</taxon>
        <taxon>Lysinibacillus</taxon>
    </lineage>
</organism>
<name>A0A1E4RA37_9BACI</name>
<evidence type="ECO:0000256" key="2">
    <source>
        <dbReference type="PIRNR" id="PIRNR006276"/>
    </source>
</evidence>
<dbReference type="PANTHER" id="PTHR46268:SF6">
    <property type="entry name" value="UNIVERSAL STRESS PROTEIN UP12"/>
    <property type="match status" value="1"/>
</dbReference>
<proteinExistence type="inferred from homology"/>
<reference evidence="4 5" key="1">
    <citation type="submission" date="2016-09" db="EMBL/GenBank/DDBJ databases">
        <title>Draft genome sequence of the soil isolate, Lysinibacillus fusiformis M5, a potential hypoxanthine producer.</title>
        <authorList>
            <person name="Gallegos-Monterrosa R."/>
            <person name="Maroti G."/>
            <person name="Balint B."/>
            <person name="Kovacs A.T."/>
        </authorList>
    </citation>
    <scope>NUCLEOTIDE SEQUENCE [LARGE SCALE GENOMIC DNA]</scope>
    <source>
        <strain evidence="4 5">M5</strain>
    </source>
</reference>
<comment type="caution">
    <text evidence="4">The sequence shown here is derived from an EMBL/GenBank/DDBJ whole genome shotgun (WGS) entry which is preliminary data.</text>
</comment>
<evidence type="ECO:0000256" key="1">
    <source>
        <dbReference type="ARBA" id="ARBA00008791"/>
    </source>
</evidence>